<protein>
    <submittedName>
        <fullName evidence="1">Uncharacterized protein</fullName>
    </submittedName>
</protein>
<name>A0A0F9TAK4_9ZZZZ</name>
<dbReference type="EMBL" id="LAZR01000298">
    <property type="protein sequence ID" value="KKN76219.1"/>
    <property type="molecule type" value="Genomic_DNA"/>
</dbReference>
<sequence>MKQKQLEDALAKMEQSEFLKDEFSIVDAKVDTFIREVNDFFGYNDGEPLDQDGIKFIITVLELKWKLANAIYEED</sequence>
<proteinExistence type="predicted"/>
<dbReference type="AlphaFoldDB" id="A0A0F9TAK4"/>
<gene>
    <name evidence="1" type="ORF">LCGC14_0372450</name>
</gene>
<evidence type="ECO:0000313" key="1">
    <source>
        <dbReference type="EMBL" id="KKN76219.1"/>
    </source>
</evidence>
<comment type="caution">
    <text evidence="1">The sequence shown here is derived from an EMBL/GenBank/DDBJ whole genome shotgun (WGS) entry which is preliminary data.</text>
</comment>
<organism evidence="1">
    <name type="scientific">marine sediment metagenome</name>
    <dbReference type="NCBI Taxonomy" id="412755"/>
    <lineage>
        <taxon>unclassified sequences</taxon>
        <taxon>metagenomes</taxon>
        <taxon>ecological metagenomes</taxon>
    </lineage>
</organism>
<accession>A0A0F9TAK4</accession>
<reference evidence="1" key="1">
    <citation type="journal article" date="2015" name="Nature">
        <title>Complex archaea that bridge the gap between prokaryotes and eukaryotes.</title>
        <authorList>
            <person name="Spang A."/>
            <person name="Saw J.H."/>
            <person name="Jorgensen S.L."/>
            <person name="Zaremba-Niedzwiedzka K."/>
            <person name="Martijn J."/>
            <person name="Lind A.E."/>
            <person name="van Eijk R."/>
            <person name="Schleper C."/>
            <person name="Guy L."/>
            <person name="Ettema T.J."/>
        </authorList>
    </citation>
    <scope>NUCLEOTIDE SEQUENCE</scope>
</reference>